<dbReference type="AlphaFoldDB" id="A0A317W2M1"/>
<proteinExistence type="predicted"/>
<dbReference type="STRING" id="1448321.A0A317W2M1"/>
<evidence type="ECO:0000256" key="1">
    <source>
        <dbReference type="SAM" id="MobiDB-lite"/>
    </source>
</evidence>
<dbReference type="OrthoDB" id="4508730at2759"/>
<protein>
    <submittedName>
        <fullName evidence="2">Uncharacterized protein</fullName>
    </submittedName>
</protein>
<sequence>MEAATATSQSQPQTQPTSRDEQTRLNRRLKRRRHRQKKHEKKLKDRTRDEESTEQQAVMPVQEQKQEQGPPAEKNTKKAARKLERYKKQMRYHENMKKKRIASMQTVSKEERQKMEKEQMLEQQWKMERRRLEKQEMELEMREQENRLMKRRMLELRKIEKERLEQEMVKQKRLEQRRLVLERLEQQRLETERLEKERLEQEALEKEALEKERLEKERLEKERLEKERLEQERLEQERIACQKELEQQELAEQQLRWDREKMLVQQILSQHHQKMRKIYGPEVRATKTSDQEDVDFGTSDDRYPSDEEMHEVEETEQDTSGDEMHEDEEEEQVSPDEETQKHTVTREPQNSPSLPIDEVTGDSVDDSLVFLRPSTKETADEDEESHAWEDRGMDTHEQELEEAKQIARAIEEGKSAEVKASMKKSRRWHVNSTDISIVDERFDLFSVEFFDYFYDEEWLDKKFFKTVDFFQFYDNGARSDQVLALADLTLMDVQSSKPFHVPNRGSKRTIQVGHEDSTKYPFLFTFVSQDYLLLQVHRDVVFAPQAPPRDAPEKFVFFGIRYQRPPSPPSTCYDDISSQIDPLYEGYFDDLSDVDLV</sequence>
<organism evidence="2 3">
    <name type="scientific">Aspergillus heteromorphus CBS 117.55</name>
    <dbReference type="NCBI Taxonomy" id="1448321"/>
    <lineage>
        <taxon>Eukaryota</taxon>
        <taxon>Fungi</taxon>
        <taxon>Dikarya</taxon>
        <taxon>Ascomycota</taxon>
        <taxon>Pezizomycotina</taxon>
        <taxon>Eurotiomycetes</taxon>
        <taxon>Eurotiomycetidae</taxon>
        <taxon>Eurotiales</taxon>
        <taxon>Aspergillaceae</taxon>
        <taxon>Aspergillus</taxon>
        <taxon>Aspergillus subgen. Circumdati</taxon>
    </lineage>
</organism>
<name>A0A317W2M1_9EURO</name>
<dbReference type="Proteomes" id="UP000247233">
    <property type="component" value="Unassembled WGS sequence"/>
</dbReference>
<feature type="compositionally biased region" description="Acidic residues" evidence="1">
    <location>
        <begin position="308"/>
        <end position="337"/>
    </location>
</feature>
<comment type="caution">
    <text evidence="2">The sequence shown here is derived from an EMBL/GenBank/DDBJ whole genome shotgun (WGS) entry which is preliminary data.</text>
</comment>
<reference evidence="2 3" key="1">
    <citation type="submission" date="2016-12" db="EMBL/GenBank/DDBJ databases">
        <title>The genomes of Aspergillus section Nigri reveals drivers in fungal speciation.</title>
        <authorList>
            <consortium name="DOE Joint Genome Institute"/>
            <person name="Vesth T.C."/>
            <person name="Nybo J."/>
            <person name="Theobald S."/>
            <person name="Brandl J."/>
            <person name="Frisvad J.C."/>
            <person name="Nielsen K.F."/>
            <person name="Lyhne E.K."/>
            <person name="Kogle M.E."/>
            <person name="Kuo A."/>
            <person name="Riley R."/>
            <person name="Clum A."/>
            <person name="Nolan M."/>
            <person name="Lipzen A."/>
            <person name="Salamov A."/>
            <person name="Henrissat B."/>
            <person name="Wiebenga A."/>
            <person name="De Vries R.P."/>
            <person name="Grigoriev I.V."/>
            <person name="Mortensen U.H."/>
            <person name="Andersen M.R."/>
            <person name="Baker S.E."/>
        </authorList>
    </citation>
    <scope>NUCLEOTIDE SEQUENCE [LARGE SCALE GENOMIC DNA]</scope>
    <source>
        <strain evidence="2 3">CBS 117.55</strain>
    </source>
</reference>
<dbReference type="GeneID" id="37065608"/>
<dbReference type="VEuPathDB" id="FungiDB:BO70DRAFT_362668"/>
<dbReference type="RefSeq" id="XP_025399016.1">
    <property type="nucleotide sequence ID" value="XM_025543371.1"/>
</dbReference>
<feature type="region of interest" description="Disordered" evidence="1">
    <location>
        <begin position="1"/>
        <end position="121"/>
    </location>
</feature>
<feature type="compositionally biased region" description="Basic and acidic residues" evidence="1">
    <location>
        <begin position="81"/>
        <end position="95"/>
    </location>
</feature>
<dbReference type="EMBL" id="MSFL01000014">
    <property type="protein sequence ID" value="PWY80713.1"/>
    <property type="molecule type" value="Genomic_DNA"/>
</dbReference>
<feature type="compositionally biased region" description="Low complexity" evidence="1">
    <location>
        <begin position="1"/>
        <end position="17"/>
    </location>
</feature>
<feature type="compositionally biased region" description="Basic and acidic residues" evidence="1">
    <location>
        <begin position="108"/>
        <end position="121"/>
    </location>
</feature>
<accession>A0A317W2M1</accession>
<gene>
    <name evidence="2" type="ORF">BO70DRAFT_362668</name>
</gene>
<feature type="region of interest" description="Disordered" evidence="1">
    <location>
        <begin position="271"/>
        <end position="393"/>
    </location>
</feature>
<evidence type="ECO:0000313" key="2">
    <source>
        <dbReference type="EMBL" id="PWY80713.1"/>
    </source>
</evidence>
<feature type="compositionally biased region" description="Basic residues" evidence="1">
    <location>
        <begin position="25"/>
        <end position="41"/>
    </location>
</feature>
<keyword evidence="3" id="KW-1185">Reference proteome</keyword>
<evidence type="ECO:0000313" key="3">
    <source>
        <dbReference type="Proteomes" id="UP000247233"/>
    </source>
</evidence>